<organism evidence="2 3">
    <name type="scientific">Actibacterium pelagium</name>
    <dbReference type="NCBI Taxonomy" id="2029103"/>
    <lineage>
        <taxon>Bacteria</taxon>
        <taxon>Pseudomonadati</taxon>
        <taxon>Pseudomonadota</taxon>
        <taxon>Alphaproteobacteria</taxon>
        <taxon>Rhodobacterales</taxon>
        <taxon>Roseobacteraceae</taxon>
        <taxon>Actibacterium</taxon>
    </lineage>
</organism>
<keyword evidence="1" id="KW-0732">Signal</keyword>
<dbReference type="AlphaFoldDB" id="A0A917AIZ8"/>
<keyword evidence="3" id="KW-1185">Reference proteome</keyword>
<comment type="caution">
    <text evidence="2">The sequence shown here is derived from an EMBL/GenBank/DDBJ whole genome shotgun (WGS) entry which is preliminary data.</text>
</comment>
<feature type="chain" id="PRO_5037387020" evidence="1">
    <location>
        <begin position="21"/>
        <end position="373"/>
    </location>
</feature>
<dbReference type="Proteomes" id="UP000606730">
    <property type="component" value="Unassembled WGS sequence"/>
</dbReference>
<accession>A0A917AIZ8</accession>
<dbReference type="SUPFAM" id="SSF63825">
    <property type="entry name" value="YWTD domain"/>
    <property type="match status" value="1"/>
</dbReference>
<dbReference type="RefSeq" id="WP_095594423.1">
    <property type="nucleotide sequence ID" value="NZ_BMKN01000002.1"/>
</dbReference>
<proteinExistence type="predicted"/>
<reference evidence="2" key="2">
    <citation type="submission" date="2020-09" db="EMBL/GenBank/DDBJ databases">
        <authorList>
            <person name="Sun Q."/>
            <person name="Zhou Y."/>
        </authorList>
    </citation>
    <scope>NUCLEOTIDE SEQUENCE</scope>
    <source>
        <strain evidence="2">CGMCC 1.16012</strain>
    </source>
</reference>
<evidence type="ECO:0000256" key="1">
    <source>
        <dbReference type="SAM" id="SignalP"/>
    </source>
</evidence>
<name>A0A917AIZ8_9RHOB</name>
<dbReference type="EMBL" id="BMKN01000002">
    <property type="protein sequence ID" value="GGE56500.1"/>
    <property type="molecule type" value="Genomic_DNA"/>
</dbReference>
<protein>
    <submittedName>
        <fullName evidence="2">Uncharacterized protein</fullName>
    </submittedName>
</protein>
<sequence length="373" mass="41140">MTRHHLVLLLILLFPLSAFAEGRELHVVAARQGIGPSRPDLPPPTAQVLIDRPGSSVVLVLLDSSPIEWSVTATPGTIIENILLGGEETSNSQVLFFGTPFVGNATPGIPMTHHPQGEKFRALITHLTDRMGTERISSFQGVQVAPKGGFVVDRVDTNTTVLSRDYLADLVADTHDLPKALRDWLGGKNKPPVYDLRFEENGMYLTVGEDTRVFPVDPRLPTPVFPSGSAFDVENGVIYGITFGGEGFIYSVDTKTGEWSIIDSLNGYDAMKLYYHAPERQLIMTGAFSRPGEIRVYDLDGGVRHSKILVNAFPGLTDIFNYGNEHAPSLIPKTYEEDWLLLEANSDDENPATRVYAVHLTTQEVRLLRFTNP</sequence>
<evidence type="ECO:0000313" key="3">
    <source>
        <dbReference type="Proteomes" id="UP000606730"/>
    </source>
</evidence>
<evidence type="ECO:0000313" key="2">
    <source>
        <dbReference type="EMBL" id="GGE56500.1"/>
    </source>
</evidence>
<dbReference type="OrthoDB" id="7828868at2"/>
<reference evidence="2" key="1">
    <citation type="journal article" date="2014" name="Int. J. Syst. Evol. Microbiol.">
        <title>Complete genome sequence of Corynebacterium casei LMG S-19264T (=DSM 44701T), isolated from a smear-ripened cheese.</title>
        <authorList>
            <consortium name="US DOE Joint Genome Institute (JGI-PGF)"/>
            <person name="Walter F."/>
            <person name="Albersmeier A."/>
            <person name="Kalinowski J."/>
            <person name="Ruckert C."/>
        </authorList>
    </citation>
    <scope>NUCLEOTIDE SEQUENCE</scope>
    <source>
        <strain evidence="2">CGMCC 1.16012</strain>
    </source>
</reference>
<feature type="signal peptide" evidence="1">
    <location>
        <begin position="1"/>
        <end position="20"/>
    </location>
</feature>
<gene>
    <name evidence="2" type="ORF">GCM10011517_25300</name>
</gene>